<dbReference type="GO" id="GO:0005524">
    <property type="term" value="F:ATP binding"/>
    <property type="evidence" value="ECO:0007669"/>
    <property type="project" value="UniProtKB-KW"/>
</dbReference>
<keyword evidence="7" id="KW-0067">ATP-binding</keyword>
<dbReference type="GO" id="GO:0046522">
    <property type="term" value="F:S-methyl-5-thioribose kinase activity"/>
    <property type="evidence" value="ECO:0007669"/>
    <property type="project" value="UniProtKB-EC"/>
</dbReference>
<evidence type="ECO:0000313" key="10">
    <source>
        <dbReference type="Proteomes" id="UP000037540"/>
    </source>
</evidence>
<evidence type="ECO:0000256" key="2">
    <source>
        <dbReference type="ARBA" id="ARBA00011738"/>
    </source>
</evidence>
<dbReference type="InterPro" id="IPR002575">
    <property type="entry name" value="Aminoglycoside_PTrfase"/>
</dbReference>
<dbReference type="Gene3D" id="3.90.1200.10">
    <property type="match status" value="1"/>
</dbReference>
<dbReference type="PANTHER" id="PTHR34273:SF2">
    <property type="entry name" value="METHYLTHIORIBOSE KINASE"/>
    <property type="match status" value="1"/>
</dbReference>
<comment type="subunit">
    <text evidence="2">Homodimer.</text>
</comment>
<dbReference type="PANTHER" id="PTHR34273">
    <property type="entry name" value="METHYLTHIORIBOSE KINASE"/>
    <property type="match status" value="1"/>
</dbReference>
<dbReference type="InterPro" id="IPR009212">
    <property type="entry name" value="Methylthioribose_kinase"/>
</dbReference>
<gene>
    <name evidence="9" type="primary">mtnK</name>
    <name evidence="9" type="synonym">ykrT</name>
    <name evidence="9" type="ORF">ADU74_04990</name>
</gene>
<organism evidence="9 10">
    <name type="scientific">Clostridium botulinum</name>
    <dbReference type="NCBI Taxonomy" id="1491"/>
    <lineage>
        <taxon>Bacteria</taxon>
        <taxon>Bacillati</taxon>
        <taxon>Bacillota</taxon>
        <taxon>Clostridia</taxon>
        <taxon>Eubacteriales</taxon>
        <taxon>Clostridiaceae</taxon>
        <taxon>Clostridium</taxon>
    </lineage>
</organism>
<dbReference type="OrthoDB" id="9777791at2"/>
<dbReference type="Pfam" id="PF01636">
    <property type="entry name" value="APH"/>
    <property type="match status" value="1"/>
</dbReference>
<keyword evidence="5" id="KW-0547">Nucleotide-binding</keyword>
<dbReference type="Gene3D" id="3.30.200.20">
    <property type="entry name" value="Phosphorylase Kinase, domain 1"/>
    <property type="match status" value="1"/>
</dbReference>
<dbReference type="EMBL" id="LGVR01000019">
    <property type="protein sequence ID" value="KOA89184.1"/>
    <property type="molecule type" value="Genomic_DNA"/>
</dbReference>
<evidence type="ECO:0000256" key="6">
    <source>
        <dbReference type="ARBA" id="ARBA00022777"/>
    </source>
</evidence>
<reference evidence="9 10" key="1">
    <citation type="submission" date="2015-07" db="EMBL/GenBank/DDBJ databases">
        <title>Draft genome sequences of 17 French Clostridium botulinum group III.</title>
        <authorList>
            <person name="Woudstra C."/>
            <person name="Le Marechal C."/>
            <person name="Souillard R."/>
            <person name="Bayon-Auboyer M.-H."/>
            <person name="Dessouter D."/>
            <person name="Fach P."/>
        </authorList>
    </citation>
    <scope>NUCLEOTIDE SEQUENCE [LARGE SCALE GENOMIC DNA]</scope>
    <source>
        <strain evidence="9 10">12LNRI-CD</strain>
    </source>
</reference>
<evidence type="ECO:0000256" key="5">
    <source>
        <dbReference type="ARBA" id="ARBA00022741"/>
    </source>
</evidence>
<evidence type="ECO:0000256" key="7">
    <source>
        <dbReference type="ARBA" id="ARBA00022840"/>
    </source>
</evidence>
<dbReference type="Proteomes" id="UP000037540">
    <property type="component" value="Unassembled WGS sequence"/>
</dbReference>
<dbReference type="AlphaFoldDB" id="A0A9Q1UYV5"/>
<dbReference type="SUPFAM" id="SSF56112">
    <property type="entry name" value="Protein kinase-like (PK-like)"/>
    <property type="match status" value="1"/>
</dbReference>
<name>A0A9Q1UYV5_CLOBO</name>
<evidence type="ECO:0000313" key="9">
    <source>
        <dbReference type="EMBL" id="KOA89184.1"/>
    </source>
</evidence>
<dbReference type="RefSeq" id="WP_013725073.1">
    <property type="nucleotide sequence ID" value="NZ_LGVO01000008.1"/>
</dbReference>
<comment type="similarity">
    <text evidence="1">Belongs to the methylthioribose kinase family.</text>
</comment>
<sequence>MEKYKEMTNELVVDYIKKINIFPGNHKLSSEEVGDGNLNYVFRVKDLESGKSVIVKQALPYLKIAGDGWKLTLDRNRIESEAMQFQNDMLEGSVPKIYHHSDIYALTVMEDLGDMEVLRKGLMSMKRYPNFPKQIGKFMAKNLFLSSDMGMSPSGKKQRVGNFISPELCDITEKLVLNDPYMDSESNNVNEHIKERVKDLWSNKKVRLETAKLKSIFMTKAESLLHGDLHTGSIFIDQEKAVIFDTEFAFYGPYGYDIGLLLANIVLNYVSWEGRVEKDKGEIKEYRQYLLQLMSDIWDEFCKEFKYLWEKESKDIITTVEGYREYYIKNLLHETIGFCSCEVMRRIIGMAHVPDLDEIEDLKNRAKAQILGLEIAQNMLLNRNNINSFEKFIKLIKNETK</sequence>
<dbReference type="GO" id="GO:0009086">
    <property type="term" value="P:methionine biosynthetic process"/>
    <property type="evidence" value="ECO:0007669"/>
    <property type="project" value="InterPro"/>
</dbReference>
<proteinExistence type="inferred from homology"/>
<comment type="caution">
    <text evidence="9">The sequence shown here is derived from an EMBL/GenBank/DDBJ whole genome shotgun (WGS) entry which is preliminary data.</text>
</comment>
<feature type="domain" description="Aminoglycoside phosphotransferase" evidence="8">
    <location>
        <begin position="32"/>
        <end position="265"/>
    </location>
</feature>
<dbReference type="NCBIfam" id="TIGR01767">
    <property type="entry name" value="MTRK"/>
    <property type="match status" value="1"/>
</dbReference>
<evidence type="ECO:0000259" key="8">
    <source>
        <dbReference type="Pfam" id="PF01636"/>
    </source>
</evidence>
<dbReference type="InterPro" id="IPR011009">
    <property type="entry name" value="Kinase-like_dom_sf"/>
</dbReference>
<evidence type="ECO:0000256" key="3">
    <source>
        <dbReference type="ARBA" id="ARBA00012128"/>
    </source>
</evidence>
<keyword evidence="4 9" id="KW-0808">Transferase</keyword>
<dbReference type="PIRSF" id="PIRSF031134">
    <property type="entry name" value="MTRK"/>
    <property type="match status" value="1"/>
</dbReference>
<protein>
    <recommendedName>
        <fullName evidence="3">S-methyl-5-thioribose kinase</fullName>
        <ecNumber evidence="3">2.7.1.100</ecNumber>
    </recommendedName>
</protein>
<keyword evidence="6 9" id="KW-0418">Kinase</keyword>
<evidence type="ECO:0000256" key="4">
    <source>
        <dbReference type="ARBA" id="ARBA00022679"/>
    </source>
</evidence>
<accession>A0A9Q1UYV5</accession>
<dbReference type="EC" id="2.7.1.100" evidence="3"/>
<evidence type="ECO:0000256" key="1">
    <source>
        <dbReference type="ARBA" id="ARBA00010165"/>
    </source>
</evidence>